<feature type="transmembrane region" description="Helical" evidence="2">
    <location>
        <begin position="47"/>
        <end position="66"/>
    </location>
</feature>
<dbReference type="Proteomes" id="UP000278983">
    <property type="component" value="Unassembled WGS sequence"/>
</dbReference>
<evidence type="ECO:0000313" key="5">
    <source>
        <dbReference type="Proteomes" id="UP000278983"/>
    </source>
</evidence>
<keyword evidence="1" id="KW-0732">Signal</keyword>
<keyword evidence="2" id="KW-0812">Transmembrane</keyword>
<dbReference type="AlphaFoldDB" id="A0A432LN01"/>
<evidence type="ECO:0000313" key="4">
    <source>
        <dbReference type="EMBL" id="RUL60253.1"/>
    </source>
</evidence>
<comment type="caution">
    <text evidence="4">The sequence shown here is derived from an EMBL/GenBank/DDBJ whole genome shotgun (WGS) entry which is preliminary data.</text>
</comment>
<feature type="domain" description="Outer membrane protein beta-barrel" evidence="3">
    <location>
        <begin position="236"/>
        <end position="406"/>
    </location>
</feature>
<evidence type="ECO:0000256" key="2">
    <source>
        <dbReference type="SAM" id="Phobius"/>
    </source>
</evidence>
<proteinExistence type="predicted"/>
<gene>
    <name evidence="4" type="ORF">EHV08_11190</name>
</gene>
<dbReference type="InterPro" id="IPR027385">
    <property type="entry name" value="Beta-barrel_OMP"/>
</dbReference>
<dbReference type="InterPro" id="IPR011250">
    <property type="entry name" value="OMP/PagP_B-barrel"/>
</dbReference>
<dbReference type="OrthoDB" id="1150526at2"/>
<sequence length="413" mass="45854">MMKEDWTSRLRERLEGHETPTPEGLWHQIEQALPKKGKARKITLQRWISIAATILFVCGVGLSLLWKGDSTVGNTADIGSISQDNSANRSVENSSDVYSEKGVSDDFMAQAKTNGSEQISFSVGNKNYILQTEVVDGEPVMLSVRVEDKISESKEVAEHATTERLPQGEKQRVVRHNGYSVMPKSFETTPRFRHRFTASLSASSLAMMDRKSNNGVLMNPTLLGGFGYNGNTTIDGNLLVPRLFLADYEERTEHKAPLTIGVRLGYDITPRMWVESGLQYSKLSSTFVRDIRGSEIKSEQALHYVGVPVAVGYRLLDVGRLSFYGVAGAQADFNVKSKNRVEGVEGDVVKDNMQFSANAALGAQFKVAPNLGIYVEPGARYYFDNGSNVMNYFKDKKLNFNLQVGARWNIGNK</sequence>
<dbReference type="RefSeq" id="WP_126679345.1">
    <property type="nucleotide sequence ID" value="NZ_RYYU01000001.1"/>
</dbReference>
<protein>
    <submittedName>
        <fullName evidence="4">Porin family protein</fullName>
    </submittedName>
</protein>
<reference evidence="4 5" key="1">
    <citation type="submission" date="2018-12" db="EMBL/GenBank/DDBJ databases">
        <title>Genome sequencing of Prevotella sp. KCOM 3155 (= JS262).</title>
        <authorList>
            <person name="Kook J.-K."/>
            <person name="Park S.-N."/>
            <person name="Lim Y.K."/>
        </authorList>
    </citation>
    <scope>NUCLEOTIDE SEQUENCE [LARGE SCALE GENOMIC DNA]</scope>
    <source>
        <strain evidence="4 5">KCOM 3155</strain>
    </source>
</reference>
<evidence type="ECO:0000259" key="3">
    <source>
        <dbReference type="Pfam" id="PF13505"/>
    </source>
</evidence>
<dbReference type="Pfam" id="PF13505">
    <property type="entry name" value="OMP_b-brl"/>
    <property type="match status" value="1"/>
</dbReference>
<dbReference type="SUPFAM" id="SSF56925">
    <property type="entry name" value="OMPA-like"/>
    <property type="match status" value="1"/>
</dbReference>
<name>A0A432LN01_9BACT</name>
<keyword evidence="2" id="KW-1133">Transmembrane helix</keyword>
<keyword evidence="5" id="KW-1185">Reference proteome</keyword>
<keyword evidence="2" id="KW-0472">Membrane</keyword>
<accession>A0A432LN01</accession>
<dbReference type="EMBL" id="RYYU01000001">
    <property type="protein sequence ID" value="RUL60253.1"/>
    <property type="molecule type" value="Genomic_DNA"/>
</dbReference>
<organism evidence="4 5">
    <name type="scientific">Prevotella koreensis</name>
    <dbReference type="NCBI Taxonomy" id="2490854"/>
    <lineage>
        <taxon>Bacteria</taxon>
        <taxon>Pseudomonadati</taxon>
        <taxon>Bacteroidota</taxon>
        <taxon>Bacteroidia</taxon>
        <taxon>Bacteroidales</taxon>
        <taxon>Prevotellaceae</taxon>
        <taxon>Prevotella</taxon>
    </lineage>
</organism>
<dbReference type="Gene3D" id="2.40.160.20">
    <property type="match status" value="1"/>
</dbReference>
<evidence type="ECO:0000256" key="1">
    <source>
        <dbReference type="ARBA" id="ARBA00022729"/>
    </source>
</evidence>